<dbReference type="Proteomes" id="UP000655208">
    <property type="component" value="Unassembled WGS sequence"/>
</dbReference>
<keyword evidence="10" id="KW-1185">Reference proteome</keyword>
<feature type="transmembrane region" description="Helical" evidence="7">
    <location>
        <begin position="446"/>
        <end position="466"/>
    </location>
</feature>
<evidence type="ECO:0000259" key="8">
    <source>
        <dbReference type="PROSITE" id="PS50928"/>
    </source>
</evidence>
<dbReference type="InterPro" id="IPR000515">
    <property type="entry name" value="MetI-like"/>
</dbReference>
<evidence type="ECO:0000256" key="4">
    <source>
        <dbReference type="ARBA" id="ARBA00022692"/>
    </source>
</evidence>
<feature type="transmembrane region" description="Helical" evidence="7">
    <location>
        <begin position="580"/>
        <end position="601"/>
    </location>
</feature>
<evidence type="ECO:0000256" key="1">
    <source>
        <dbReference type="ARBA" id="ARBA00004651"/>
    </source>
</evidence>
<feature type="domain" description="ABC transmembrane type-1" evidence="8">
    <location>
        <begin position="410"/>
        <end position="601"/>
    </location>
</feature>
<dbReference type="Pfam" id="PF00528">
    <property type="entry name" value="BPD_transp_1"/>
    <property type="match status" value="2"/>
</dbReference>
<keyword evidence="6 7" id="KW-0472">Membrane</keyword>
<name>A0A917WD44_9ACTN</name>
<feature type="transmembrane region" description="Helical" evidence="7">
    <location>
        <begin position="113"/>
        <end position="134"/>
    </location>
</feature>
<feature type="transmembrane region" description="Helical" evidence="7">
    <location>
        <begin position="48"/>
        <end position="70"/>
    </location>
</feature>
<dbReference type="PROSITE" id="PS50928">
    <property type="entry name" value="ABC_TM1"/>
    <property type="match status" value="2"/>
</dbReference>
<evidence type="ECO:0000256" key="3">
    <source>
        <dbReference type="ARBA" id="ARBA00022475"/>
    </source>
</evidence>
<comment type="subcellular location">
    <subcellularLocation>
        <location evidence="1 7">Cell membrane</location>
        <topology evidence="1 7">Multi-pass membrane protein</topology>
    </subcellularLocation>
</comment>
<feature type="transmembrane region" description="Helical" evidence="7">
    <location>
        <begin position="245"/>
        <end position="267"/>
    </location>
</feature>
<feature type="transmembrane region" description="Helical" evidence="7">
    <location>
        <begin position="146"/>
        <end position="167"/>
    </location>
</feature>
<comment type="caution">
    <text evidence="9">The sequence shown here is derived from an EMBL/GenBank/DDBJ whole genome shotgun (WGS) entry which is preliminary data.</text>
</comment>
<keyword evidence="5 7" id="KW-1133">Transmembrane helix</keyword>
<sequence>MTTLHPRTASRKDRPMTVQTVAPESISRAVSDPPGRPRRRSRRGAGGVAPWLFLAPGYLLFLALIIYPTLRAFQISFYDWGIIAGSVSRFLGVDNYVRAFHDQHFWTSLGNSAVYMVLTVPLQIVLGLAVALLLKARSPVQPLFRVLFYLPVVTSWVVVSLLFKFLFADAGLVNWTLGSVLHVSDGGTSWLSERWTGMVAISALGVWKGIGWSMMIFLAAVQGVPKSLEEAATVDGAGRWSRFRAVTLPAIWPAMAFVTVMLVIGGFNVFTSVVLMTGGAPGGQTDVLLTYMYQQAFRQPGLRLRLGDRRAAHGGSVPALAVPDARLPPIGECVMTVLAPGRRSSAPAVVRYVLLTVGAVVMVTPFVYMVSTSFKAQAYVLTLPPQFVPHPATVANYTEAWGSQDFSRYFLNSVIVAVASTALSLLLSSMMAYAFARFRFRGRETLFRILLLGLMVPTIMLIIPQFVLAKYLGLLDSLTGLVVFYVAGSLSLNTFLLRGFFESIPAELDQAMQVDGAGAWTRYSRLVLPLAKPALATATIFTFLASWDEFPWALTTINTPEKRTLPVAIQLFQGQNATQWGLVFAASLIAIVPVVLVFIAFQRYFVQGLTSGAVKG</sequence>
<evidence type="ECO:0000256" key="7">
    <source>
        <dbReference type="RuleBase" id="RU363032"/>
    </source>
</evidence>
<organism evidence="9 10">
    <name type="scientific">Nakamurella endophytica</name>
    <dbReference type="NCBI Taxonomy" id="1748367"/>
    <lineage>
        <taxon>Bacteria</taxon>
        <taxon>Bacillati</taxon>
        <taxon>Actinomycetota</taxon>
        <taxon>Actinomycetes</taxon>
        <taxon>Nakamurellales</taxon>
        <taxon>Nakamurellaceae</taxon>
        <taxon>Nakamurella</taxon>
    </lineage>
</organism>
<evidence type="ECO:0000256" key="5">
    <source>
        <dbReference type="ARBA" id="ARBA00022989"/>
    </source>
</evidence>
<accession>A0A917WD44</accession>
<protein>
    <recommendedName>
        <fullName evidence="8">ABC transmembrane type-1 domain-containing protein</fullName>
    </recommendedName>
</protein>
<feature type="transmembrane region" description="Helical" evidence="7">
    <location>
        <begin position="352"/>
        <end position="371"/>
    </location>
</feature>
<dbReference type="InterPro" id="IPR035906">
    <property type="entry name" value="MetI-like_sf"/>
</dbReference>
<dbReference type="SUPFAM" id="SSF161098">
    <property type="entry name" value="MetI-like"/>
    <property type="match status" value="2"/>
</dbReference>
<dbReference type="EMBL" id="BMNA01000002">
    <property type="protein sequence ID" value="GGL91713.1"/>
    <property type="molecule type" value="Genomic_DNA"/>
</dbReference>
<proteinExistence type="inferred from homology"/>
<comment type="similarity">
    <text evidence="7">Belongs to the binding-protein-dependent transport system permease family.</text>
</comment>
<reference evidence="9" key="1">
    <citation type="journal article" date="2014" name="Int. J. Syst. Evol. Microbiol.">
        <title>Complete genome sequence of Corynebacterium casei LMG S-19264T (=DSM 44701T), isolated from a smear-ripened cheese.</title>
        <authorList>
            <consortium name="US DOE Joint Genome Institute (JGI-PGF)"/>
            <person name="Walter F."/>
            <person name="Albersmeier A."/>
            <person name="Kalinowski J."/>
            <person name="Ruckert C."/>
        </authorList>
    </citation>
    <scope>NUCLEOTIDE SEQUENCE</scope>
    <source>
        <strain evidence="9">CGMCC 4.7308</strain>
    </source>
</reference>
<feature type="transmembrane region" description="Helical" evidence="7">
    <location>
        <begin position="478"/>
        <end position="497"/>
    </location>
</feature>
<dbReference type="CDD" id="cd06261">
    <property type="entry name" value="TM_PBP2"/>
    <property type="match status" value="2"/>
</dbReference>
<dbReference type="PANTHER" id="PTHR43744:SF12">
    <property type="entry name" value="ABC TRANSPORTER PERMEASE PROTEIN MG189-RELATED"/>
    <property type="match status" value="1"/>
</dbReference>
<dbReference type="AlphaFoldDB" id="A0A917WD44"/>
<feature type="domain" description="ABC transmembrane type-1" evidence="8">
    <location>
        <begin position="109"/>
        <end position="339"/>
    </location>
</feature>
<evidence type="ECO:0000256" key="2">
    <source>
        <dbReference type="ARBA" id="ARBA00022448"/>
    </source>
</evidence>
<evidence type="ECO:0000313" key="9">
    <source>
        <dbReference type="EMBL" id="GGL91713.1"/>
    </source>
</evidence>
<dbReference type="GO" id="GO:0005886">
    <property type="term" value="C:plasma membrane"/>
    <property type="evidence" value="ECO:0007669"/>
    <property type="project" value="UniProtKB-SubCell"/>
</dbReference>
<keyword evidence="2 7" id="KW-0813">Transport</keyword>
<dbReference type="GO" id="GO:0055085">
    <property type="term" value="P:transmembrane transport"/>
    <property type="evidence" value="ECO:0007669"/>
    <property type="project" value="InterPro"/>
</dbReference>
<evidence type="ECO:0000256" key="6">
    <source>
        <dbReference type="ARBA" id="ARBA00023136"/>
    </source>
</evidence>
<keyword evidence="4 7" id="KW-0812">Transmembrane</keyword>
<evidence type="ECO:0000313" key="10">
    <source>
        <dbReference type="Proteomes" id="UP000655208"/>
    </source>
</evidence>
<feature type="transmembrane region" description="Helical" evidence="7">
    <location>
        <begin position="409"/>
        <end position="434"/>
    </location>
</feature>
<gene>
    <name evidence="9" type="ORF">GCM10011594_09380</name>
</gene>
<dbReference type="Gene3D" id="1.10.3720.10">
    <property type="entry name" value="MetI-like"/>
    <property type="match status" value="2"/>
</dbReference>
<reference evidence="9" key="2">
    <citation type="submission" date="2020-09" db="EMBL/GenBank/DDBJ databases">
        <authorList>
            <person name="Sun Q."/>
            <person name="Zhou Y."/>
        </authorList>
    </citation>
    <scope>NUCLEOTIDE SEQUENCE</scope>
    <source>
        <strain evidence="9">CGMCC 4.7308</strain>
    </source>
</reference>
<keyword evidence="3" id="KW-1003">Cell membrane</keyword>
<dbReference type="PANTHER" id="PTHR43744">
    <property type="entry name" value="ABC TRANSPORTER PERMEASE PROTEIN MG189-RELATED-RELATED"/>
    <property type="match status" value="1"/>
</dbReference>